<organism evidence="3 4">
    <name type="scientific">Muricoccus roseus</name>
    <dbReference type="NCBI Taxonomy" id="198092"/>
    <lineage>
        <taxon>Bacteria</taxon>
        <taxon>Pseudomonadati</taxon>
        <taxon>Pseudomonadota</taxon>
        <taxon>Alphaproteobacteria</taxon>
        <taxon>Acetobacterales</taxon>
        <taxon>Roseomonadaceae</taxon>
        <taxon>Muricoccus</taxon>
    </lineage>
</organism>
<evidence type="ECO:0000256" key="2">
    <source>
        <dbReference type="SAM" id="Phobius"/>
    </source>
</evidence>
<dbReference type="Proteomes" id="UP000184387">
    <property type="component" value="Unassembled WGS sequence"/>
</dbReference>
<keyword evidence="2" id="KW-0812">Transmembrane</keyword>
<reference evidence="3 4" key="1">
    <citation type="submission" date="2016-11" db="EMBL/GenBank/DDBJ databases">
        <authorList>
            <person name="Jaros S."/>
            <person name="Januszkiewicz K."/>
            <person name="Wedrychowicz H."/>
        </authorList>
    </citation>
    <scope>NUCLEOTIDE SEQUENCE [LARGE SCALE GENOMIC DNA]</scope>
    <source>
        <strain evidence="3 4">DSM 14916</strain>
    </source>
</reference>
<proteinExistence type="predicted"/>
<evidence type="ECO:0000256" key="1">
    <source>
        <dbReference type="SAM" id="MobiDB-lite"/>
    </source>
</evidence>
<keyword evidence="2" id="KW-1133">Transmembrane helix</keyword>
<protein>
    <recommendedName>
        <fullName evidence="5">DUF2939 domain-containing protein</fullName>
    </recommendedName>
</protein>
<accession>A0A1M6M6G4</accession>
<keyword evidence="2" id="KW-0472">Membrane</keyword>
<dbReference type="STRING" id="198092.SAMN02745194_03376"/>
<feature type="transmembrane region" description="Helical" evidence="2">
    <location>
        <begin position="62"/>
        <end position="83"/>
    </location>
</feature>
<keyword evidence="4" id="KW-1185">Reference proteome</keyword>
<sequence>MDRRTDTWDEVWAEYDARQTRRVPRTSPSAGRPDPLPSAWEAASPPPGVSAPPRRIRLLRQLVPAVLAALLLLGAWLALPWLLAVRISIPLGQGDAPGLLRQFDRPAAMASLRAGLAAQVPEGAGDGAQRFLTDMAQRMADSWARPESVAAWLAARSRPGRVEDGMVALSHLRSARPLGLASFRLEYGPAQGEGGVSFDLAWQGDGFRVTGLRFLDQPPRPLPAPPTLRAPVLAMR</sequence>
<dbReference type="EMBL" id="FQZF01000020">
    <property type="protein sequence ID" value="SHJ78863.1"/>
    <property type="molecule type" value="Genomic_DNA"/>
</dbReference>
<evidence type="ECO:0000313" key="3">
    <source>
        <dbReference type="EMBL" id="SHJ78863.1"/>
    </source>
</evidence>
<feature type="region of interest" description="Disordered" evidence="1">
    <location>
        <begin position="19"/>
        <end position="48"/>
    </location>
</feature>
<dbReference type="AlphaFoldDB" id="A0A1M6M6G4"/>
<evidence type="ECO:0008006" key="5">
    <source>
        <dbReference type="Google" id="ProtNLM"/>
    </source>
</evidence>
<name>A0A1M6M6G4_9PROT</name>
<evidence type="ECO:0000313" key="4">
    <source>
        <dbReference type="Proteomes" id="UP000184387"/>
    </source>
</evidence>
<gene>
    <name evidence="3" type="ORF">SAMN02745194_03376</name>
</gene>